<comment type="caution">
    <text evidence="1">The sequence shown here is derived from an EMBL/GenBank/DDBJ whole genome shotgun (WGS) entry which is preliminary data.</text>
</comment>
<keyword evidence="2" id="KW-1185">Reference proteome</keyword>
<organism evidence="1 2">
    <name type="scientific">Sarcina ventriculi</name>
    <name type="common">Clostridium ventriculi</name>
    <dbReference type="NCBI Taxonomy" id="1267"/>
    <lineage>
        <taxon>Bacteria</taxon>
        <taxon>Bacillati</taxon>
        <taxon>Bacillota</taxon>
        <taxon>Clostridia</taxon>
        <taxon>Eubacteriales</taxon>
        <taxon>Clostridiaceae</taxon>
        <taxon>Sarcina</taxon>
    </lineage>
</organism>
<dbReference type="RefSeq" id="WP_055257430.1">
    <property type="nucleotide sequence ID" value="NZ_CABIXL010000002.1"/>
</dbReference>
<dbReference type="Proteomes" id="UP000095488">
    <property type="component" value="Unassembled WGS sequence"/>
</dbReference>
<evidence type="ECO:0000313" key="1">
    <source>
        <dbReference type="EMBL" id="CUN58123.1"/>
    </source>
</evidence>
<sequence length="288" mass="32600">MKKKNIFLIIITIAAAFSLGAGTSILINKEKNTSNEKNGTYAIKNNTEDDVEDEIMENQKITSDNNLDNEQITNIIPSNETSTTIEKSNHSKLSLDDIKQLAIDKKGYEMKLQYSEEINNKIHYFFTDGYSSKNGIIINEDGDAFDFVTWNFQGILEEYSEVSSYDIEDSTSDVNQLSAEAYMVLSFYDECIQEFENISNRFDVLNDHNTLAEIVNNSSYLIDGGNALIKQNYISNAYSSGMYVLFGKINSLLEFSINDLTDPSVKTEIKNRINDIINLCNTNISYIN</sequence>
<evidence type="ECO:0000313" key="2">
    <source>
        <dbReference type="Proteomes" id="UP000095488"/>
    </source>
</evidence>
<protein>
    <submittedName>
        <fullName evidence="1">Uncharacterized protein</fullName>
    </submittedName>
</protein>
<reference evidence="1 2" key="1">
    <citation type="submission" date="2015-09" db="EMBL/GenBank/DDBJ databases">
        <authorList>
            <consortium name="Pathogen Informatics"/>
        </authorList>
    </citation>
    <scope>NUCLEOTIDE SEQUENCE [LARGE SCALE GENOMIC DNA]</scope>
    <source>
        <strain evidence="1 2">2789STDY5834858</strain>
    </source>
</reference>
<accession>A0ABM9UNI5</accession>
<name>A0ABM9UNI5_SARVE</name>
<gene>
    <name evidence="1" type="ORF">ERS852473_00539</name>
</gene>
<dbReference type="EMBL" id="CYZR01000002">
    <property type="protein sequence ID" value="CUN58123.1"/>
    <property type="molecule type" value="Genomic_DNA"/>
</dbReference>
<proteinExistence type="predicted"/>